<feature type="region of interest" description="Disordered" evidence="1">
    <location>
        <begin position="553"/>
        <end position="580"/>
    </location>
</feature>
<feature type="region of interest" description="Disordered" evidence="1">
    <location>
        <begin position="321"/>
        <end position="361"/>
    </location>
</feature>
<dbReference type="GeneID" id="3259672"/>
<dbReference type="OrthoDB" id="2576230at2759"/>
<sequence length="719" mass="81162">MDRRKDPSRIFYPHGWRELVNGSLEEGFAPIALATIDNLTTEYYVPQNEHLQFLLYLAINPYDHGLSSYEPFTVLYRLLKLHNPRLFAGSIPSHPSASYYRAPPLPSITSDGGSSGGRGRKSLNHQDTSEHPQDDAPSWLTWEKGRSFLHRNVYKYMKRCKDQGVWPLLWTDPAKENRVAGRVRRARKAKDGMGNIKVKEEHKEARRSQSPSKHDDHDEDRPPENVIDAELDIDLDLEQELEHDNEREKPPTPQGWLLLEWLVAVWEKDEMVRRGPYDNPQLEWSPLFLRQLARPYDRTGQLQWSDAGMVMGILKAAFAEPFPDDDEDEDEDEDENENEGEEEEEDEDMIDIEEDEETRVAKEEVKIAKTLRREEGKEMLARRRSTAVRLFRLLLDTAIAPFPPPPSSNLPSRPPSSSPGPEIGPSTSSFPSSPGIGTGTSTRAPTPPTSMSYPPSPSRSAPSVHPPFNPPSLTSSLIHTLAPLPLSSLQSFFMLLIPSPFPSSSPSFSFSHGTDINMSHAAVDTPTTTILPPVPLAPITHIITLLLEHFAGTSRRKGEERRERRRRRLPEPDFEPGYNGLGKPTVEYLCREVLALNPPLQAPAPKGRNGRTKRGKTVQVKVEKGTEKEGQDEKVGMKMAHLKLVLLQTLLRQERNGEKPYSSEQVELETLRSEKGWRRDVETSFVVSETRSDEDPEGSTALLRVGRMVLLSVDRLVGI</sequence>
<feature type="compositionally biased region" description="Basic and acidic residues" evidence="1">
    <location>
        <begin position="621"/>
        <end position="632"/>
    </location>
</feature>
<feature type="region of interest" description="Disordered" evidence="1">
    <location>
        <begin position="402"/>
        <end position="468"/>
    </location>
</feature>
<evidence type="ECO:0000313" key="2">
    <source>
        <dbReference type="EMBL" id="AAW45470.1"/>
    </source>
</evidence>
<name>Q5KC21_CRYD1</name>
<dbReference type="VEuPathDB" id="FungiDB:CNI00570"/>
<keyword evidence="3" id="KW-1185">Reference proteome</keyword>
<dbReference type="eggNOG" id="ENOG502RBEX">
    <property type="taxonomic scope" value="Eukaryota"/>
</dbReference>
<dbReference type="GO" id="GO:0005730">
    <property type="term" value="C:nucleolus"/>
    <property type="evidence" value="ECO:0000318"/>
    <property type="project" value="GO_Central"/>
</dbReference>
<feature type="region of interest" description="Disordered" evidence="1">
    <location>
        <begin position="599"/>
        <end position="632"/>
    </location>
</feature>
<dbReference type="PaxDb" id="214684-Q5KC21"/>
<feature type="compositionally biased region" description="Low complexity" evidence="1">
    <location>
        <begin position="419"/>
        <end position="442"/>
    </location>
</feature>
<evidence type="ECO:0000313" key="3">
    <source>
        <dbReference type="Proteomes" id="UP000002149"/>
    </source>
</evidence>
<reference evidence="2 3" key="1">
    <citation type="journal article" date="2005" name="Science">
        <title>The genome of the basidiomycetous yeast and human pathogen Cryptococcus neoformans.</title>
        <authorList>
            <person name="Loftus B.J."/>
            <person name="Fung E."/>
            <person name="Roncaglia P."/>
            <person name="Rowley D."/>
            <person name="Amedeo P."/>
            <person name="Bruno D."/>
            <person name="Vamathevan J."/>
            <person name="Miranda M."/>
            <person name="Anderson I.J."/>
            <person name="Fraser J.A."/>
            <person name="Allen J.E."/>
            <person name="Bosdet I.E."/>
            <person name="Brent M.R."/>
            <person name="Chiu R."/>
            <person name="Doering T.L."/>
            <person name="Donlin M.J."/>
            <person name="D'Souza C.A."/>
            <person name="Fox D.S."/>
            <person name="Grinberg V."/>
            <person name="Fu J."/>
            <person name="Fukushima M."/>
            <person name="Haas B.J."/>
            <person name="Huang J.C."/>
            <person name="Janbon G."/>
            <person name="Jones S.J."/>
            <person name="Koo H.L."/>
            <person name="Krzywinski M.I."/>
            <person name="Kwon-Chung J.K."/>
            <person name="Lengeler K.B."/>
            <person name="Maiti R."/>
            <person name="Marra M.A."/>
            <person name="Marra R.E."/>
            <person name="Mathewson C.A."/>
            <person name="Mitchell T.G."/>
            <person name="Pertea M."/>
            <person name="Riggs F.R."/>
            <person name="Salzberg S.L."/>
            <person name="Schein J.E."/>
            <person name="Shvartsbeyn A."/>
            <person name="Shin H."/>
            <person name="Shumway M."/>
            <person name="Specht C.A."/>
            <person name="Suh B.B."/>
            <person name="Tenney A."/>
            <person name="Utterback T.R."/>
            <person name="Wickes B.L."/>
            <person name="Wortman J.R."/>
            <person name="Wye N.H."/>
            <person name="Kronstad J.W."/>
            <person name="Lodge J.K."/>
            <person name="Heitman J."/>
            <person name="Davis R.W."/>
            <person name="Fraser C.M."/>
            <person name="Hyman R.W."/>
        </authorList>
    </citation>
    <scope>NUCLEOTIDE SEQUENCE [LARGE SCALE GENOMIC DNA]</scope>
    <source>
        <strain evidence="3">JEC21 / ATCC MYA-565</strain>
    </source>
</reference>
<protein>
    <submittedName>
        <fullName evidence="2">Expressed protein</fullName>
    </submittedName>
</protein>
<dbReference type="Proteomes" id="UP000002149">
    <property type="component" value="Chromosome 9"/>
</dbReference>
<evidence type="ECO:0000256" key="1">
    <source>
        <dbReference type="SAM" id="MobiDB-lite"/>
    </source>
</evidence>
<feature type="compositionally biased region" description="Low complexity" evidence="1">
    <location>
        <begin position="449"/>
        <end position="463"/>
    </location>
</feature>
<dbReference type="RefSeq" id="XP_572777.1">
    <property type="nucleotide sequence ID" value="XM_572777.2"/>
</dbReference>
<accession>Q5KC21</accession>
<organism evidence="2 3">
    <name type="scientific">Cryptococcus deneoformans (strain JEC21 / ATCC MYA-565)</name>
    <name type="common">Cryptococcus neoformans var. neoformans serotype D</name>
    <dbReference type="NCBI Taxonomy" id="214684"/>
    <lineage>
        <taxon>Eukaryota</taxon>
        <taxon>Fungi</taxon>
        <taxon>Dikarya</taxon>
        <taxon>Basidiomycota</taxon>
        <taxon>Agaricomycotina</taxon>
        <taxon>Tremellomycetes</taxon>
        <taxon>Tremellales</taxon>
        <taxon>Cryptococcaceae</taxon>
        <taxon>Cryptococcus</taxon>
        <taxon>Cryptococcus neoformans species complex</taxon>
    </lineage>
</organism>
<dbReference type="HOGENOM" id="CLU_023461_0_0_1"/>
<dbReference type="AlphaFoldDB" id="Q5KC21"/>
<dbReference type="InParanoid" id="Q5KC21"/>
<proteinExistence type="predicted"/>
<gene>
    <name evidence="2" type="ordered locus">CNI00570</name>
</gene>
<feature type="compositionally biased region" description="Pro residues" evidence="1">
    <location>
        <begin position="402"/>
        <end position="418"/>
    </location>
</feature>
<feature type="region of interest" description="Disordered" evidence="1">
    <location>
        <begin position="181"/>
        <end position="224"/>
    </location>
</feature>
<feature type="compositionally biased region" description="Acidic residues" evidence="1">
    <location>
        <begin position="322"/>
        <end position="357"/>
    </location>
</feature>
<dbReference type="EMBL" id="AE017349">
    <property type="protein sequence ID" value="AAW45470.1"/>
    <property type="molecule type" value="Genomic_DNA"/>
</dbReference>
<feature type="region of interest" description="Disordered" evidence="1">
    <location>
        <begin position="102"/>
        <end position="138"/>
    </location>
</feature>
<feature type="compositionally biased region" description="Basic and acidic residues" evidence="1">
    <location>
        <begin position="197"/>
        <end position="223"/>
    </location>
</feature>
<dbReference type="KEGG" id="cne:CNI00570"/>